<proteinExistence type="predicted"/>
<evidence type="ECO:0000313" key="2">
    <source>
        <dbReference type="Proteomes" id="UP000826661"/>
    </source>
</evidence>
<dbReference type="AlphaFoldDB" id="A0A8G0LL98"/>
<dbReference type="Proteomes" id="UP000826661">
    <property type="component" value="Chromosome V"/>
</dbReference>
<protein>
    <submittedName>
        <fullName evidence="1">Uncharacterized protein</fullName>
    </submittedName>
</protein>
<gene>
    <name evidence="1" type="ORF">H0G86_009922</name>
</gene>
<name>A0A8G0LL98_9HYPO</name>
<organism evidence="1 2">
    <name type="scientific">Trichoderma simmonsii</name>
    <dbReference type="NCBI Taxonomy" id="1491479"/>
    <lineage>
        <taxon>Eukaryota</taxon>
        <taxon>Fungi</taxon>
        <taxon>Dikarya</taxon>
        <taxon>Ascomycota</taxon>
        <taxon>Pezizomycotina</taxon>
        <taxon>Sordariomycetes</taxon>
        <taxon>Hypocreomycetidae</taxon>
        <taxon>Hypocreales</taxon>
        <taxon>Hypocreaceae</taxon>
        <taxon>Trichoderma</taxon>
    </lineage>
</organism>
<accession>A0A8G0LL98</accession>
<sequence length="148" mass="17345">MRPSYSQKMMEGPSPFEVAVVGEDKDRDDEYEWRSRPWNLTRDLLSELYELERLLQIPDLTHHHQRIQPTHIMNQPKSTEWQVAEGTGLWLIQQSSDAIQAIVSINDLMVRSYLRPARRLTERLFILVQRLYVSHAERGDSTPGAFRA</sequence>
<reference evidence="1 2" key="1">
    <citation type="journal article" date="2021" name="BMC Genomics">
        <title>Telomere-to-telomere genome assembly of asparaginase-producing Trichoderma simmonsii.</title>
        <authorList>
            <person name="Chung D."/>
            <person name="Kwon Y.M."/>
            <person name="Yang Y."/>
        </authorList>
    </citation>
    <scope>NUCLEOTIDE SEQUENCE [LARGE SCALE GENOMIC DNA]</scope>
    <source>
        <strain evidence="1 2">GH-Sj1</strain>
    </source>
</reference>
<dbReference type="EMBL" id="CP075868">
    <property type="protein sequence ID" value="QYT02940.1"/>
    <property type="molecule type" value="Genomic_DNA"/>
</dbReference>
<keyword evidence="2" id="KW-1185">Reference proteome</keyword>
<evidence type="ECO:0000313" key="1">
    <source>
        <dbReference type="EMBL" id="QYT02940.1"/>
    </source>
</evidence>